<protein>
    <submittedName>
        <fullName evidence="1">Uncharacterized protein</fullName>
    </submittedName>
</protein>
<evidence type="ECO:0000313" key="2">
    <source>
        <dbReference type="Proteomes" id="UP000283872"/>
    </source>
</evidence>
<proteinExistence type="predicted"/>
<dbReference type="AlphaFoldDB" id="A0A3E5DMY4"/>
<reference evidence="1 2" key="1">
    <citation type="submission" date="2018-08" db="EMBL/GenBank/DDBJ databases">
        <title>A genome reference for cultivated species of the human gut microbiota.</title>
        <authorList>
            <person name="Zou Y."/>
            <person name="Xue W."/>
            <person name="Luo G."/>
        </authorList>
    </citation>
    <scope>NUCLEOTIDE SEQUENCE [LARGE SCALE GENOMIC DNA]</scope>
    <source>
        <strain evidence="1 2">AF24-12</strain>
    </source>
</reference>
<accession>A0A3E5DMY4</accession>
<evidence type="ECO:0000313" key="1">
    <source>
        <dbReference type="EMBL" id="RGS09891.1"/>
    </source>
</evidence>
<dbReference type="Proteomes" id="UP000283872">
    <property type="component" value="Unassembled WGS sequence"/>
</dbReference>
<sequence>MSQKIKRILPKNESDIWALVARVMGSGCPAQGLSMPTWWATDARVTGTSRPTEGLSFPDFSRHFFTL</sequence>
<dbReference type="EMBL" id="QRVA01000074">
    <property type="protein sequence ID" value="RGS09891.1"/>
    <property type="molecule type" value="Genomic_DNA"/>
</dbReference>
<name>A0A3E5DMY4_9BACT</name>
<dbReference type="InterPro" id="IPR010871">
    <property type="entry name" value="DUF1502"/>
</dbReference>
<dbReference type="Pfam" id="PF07397">
    <property type="entry name" value="DUF1502"/>
    <property type="match status" value="1"/>
</dbReference>
<organism evidence="1 2">
    <name type="scientific">Segatella copri</name>
    <dbReference type="NCBI Taxonomy" id="165179"/>
    <lineage>
        <taxon>Bacteria</taxon>
        <taxon>Pseudomonadati</taxon>
        <taxon>Bacteroidota</taxon>
        <taxon>Bacteroidia</taxon>
        <taxon>Bacteroidales</taxon>
        <taxon>Prevotellaceae</taxon>
        <taxon>Segatella</taxon>
    </lineage>
</organism>
<comment type="caution">
    <text evidence="1">The sequence shown here is derived from an EMBL/GenBank/DDBJ whole genome shotgun (WGS) entry which is preliminary data.</text>
</comment>
<gene>
    <name evidence="1" type="ORF">DWY11_15535</name>
</gene>